<dbReference type="PANTHER" id="PTHR42659:SF9">
    <property type="entry name" value="XANTHINE DEHYDROGENASE FAD-BINDING SUBUNIT XDHB-RELATED"/>
    <property type="match status" value="1"/>
</dbReference>
<dbReference type="InterPro" id="IPR005107">
    <property type="entry name" value="CO_DH_flav_C"/>
</dbReference>
<dbReference type="SMART" id="SM01092">
    <property type="entry name" value="CO_deh_flav_C"/>
    <property type="match status" value="1"/>
</dbReference>
<dbReference type="Proteomes" id="UP001265083">
    <property type="component" value="Unassembled WGS sequence"/>
</dbReference>
<dbReference type="PANTHER" id="PTHR42659">
    <property type="entry name" value="XANTHINE DEHYDROGENASE SUBUNIT C-RELATED"/>
    <property type="match status" value="1"/>
</dbReference>
<feature type="domain" description="FAD-binding PCMH-type" evidence="1">
    <location>
        <begin position="2"/>
        <end position="181"/>
    </location>
</feature>
<gene>
    <name evidence="2" type="ORF">RD149_23615</name>
</gene>
<dbReference type="Pfam" id="PF00941">
    <property type="entry name" value="FAD_binding_5"/>
    <property type="match status" value="1"/>
</dbReference>
<evidence type="ECO:0000259" key="1">
    <source>
        <dbReference type="PROSITE" id="PS51387"/>
    </source>
</evidence>
<dbReference type="Gene3D" id="3.30.390.50">
    <property type="entry name" value="CO dehydrogenase flavoprotein, C-terminal domain"/>
    <property type="match status" value="1"/>
</dbReference>
<dbReference type="InterPro" id="IPR036318">
    <property type="entry name" value="FAD-bd_PCMH-like_sf"/>
</dbReference>
<organism evidence="2 3">
    <name type="scientific">Gordonia westfalica</name>
    <dbReference type="NCBI Taxonomy" id="158898"/>
    <lineage>
        <taxon>Bacteria</taxon>
        <taxon>Bacillati</taxon>
        <taxon>Actinomycetota</taxon>
        <taxon>Actinomycetes</taxon>
        <taxon>Mycobacteriales</taxon>
        <taxon>Gordoniaceae</taxon>
        <taxon>Gordonia</taxon>
    </lineage>
</organism>
<dbReference type="PROSITE" id="PS51387">
    <property type="entry name" value="FAD_PCMH"/>
    <property type="match status" value="1"/>
</dbReference>
<name>A0ABU2GZ48_9ACTN</name>
<dbReference type="InterPro" id="IPR016166">
    <property type="entry name" value="FAD-bd_PCMH"/>
</dbReference>
<sequence>MREGVHGRVHHPIAVGEAVRLCAELDAKYLAGGTWVMREISHGQRAHAYIALDAIKDLRTVSITGGPEISLRIGAGVTHAELAGALDTPDGRTRFGALQQSAAQSAFTQVRNLATIGGNVAVRGFPDADLVPALIALDAQVELTTLRDGDTCMPVEELVNSREKQPAETLVTGFRIRSTEFQQSGFARLTIRGGGEYPIANAAVVLSRSASRPSRIVVGSVEKTPVRCVAAEAMPDAEIPDEDLITAISERTRLEVMGRESAEAPGWYRRAVTPTVVARALRSASRAVETGGDGGN</sequence>
<dbReference type="EMBL" id="JAVLUS010000033">
    <property type="protein sequence ID" value="MDS1116735.1"/>
    <property type="molecule type" value="Genomic_DNA"/>
</dbReference>
<dbReference type="InterPro" id="IPR051312">
    <property type="entry name" value="Diverse_Substr_Oxidored"/>
</dbReference>
<dbReference type="Gene3D" id="3.30.465.10">
    <property type="match status" value="1"/>
</dbReference>
<keyword evidence="3" id="KW-1185">Reference proteome</keyword>
<dbReference type="InterPro" id="IPR002346">
    <property type="entry name" value="Mopterin_DH_FAD-bd"/>
</dbReference>
<protein>
    <submittedName>
        <fullName evidence="2">FAD binding domain-containing protein</fullName>
    </submittedName>
</protein>
<dbReference type="RefSeq" id="WP_310952469.1">
    <property type="nucleotide sequence ID" value="NZ_JAVLUS010000033.1"/>
</dbReference>
<dbReference type="InterPro" id="IPR036683">
    <property type="entry name" value="CO_DH_flav_C_dom_sf"/>
</dbReference>
<dbReference type="InterPro" id="IPR016169">
    <property type="entry name" value="FAD-bd_PCMH_sub2"/>
</dbReference>
<dbReference type="SUPFAM" id="SSF56176">
    <property type="entry name" value="FAD-binding/transporter-associated domain-like"/>
    <property type="match status" value="1"/>
</dbReference>
<comment type="caution">
    <text evidence="2">The sequence shown here is derived from an EMBL/GenBank/DDBJ whole genome shotgun (WGS) entry which is preliminary data.</text>
</comment>
<dbReference type="SUPFAM" id="SSF55447">
    <property type="entry name" value="CO dehydrogenase flavoprotein C-terminal domain-like"/>
    <property type="match status" value="1"/>
</dbReference>
<evidence type="ECO:0000313" key="3">
    <source>
        <dbReference type="Proteomes" id="UP001265083"/>
    </source>
</evidence>
<evidence type="ECO:0000313" key="2">
    <source>
        <dbReference type="EMBL" id="MDS1116735.1"/>
    </source>
</evidence>
<accession>A0ABU2GZ48</accession>
<proteinExistence type="predicted"/>
<reference evidence="2 3" key="1">
    <citation type="submission" date="2023-08" db="EMBL/GenBank/DDBJ databases">
        <title>Bioegradation of LLDPE and BLDPE plastic by marine bacteria from coast plastic debris.</title>
        <authorList>
            <person name="Rong Z."/>
        </authorList>
    </citation>
    <scope>NUCLEOTIDE SEQUENCE [LARGE SCALE GENOMIC DNA]</scope>
    <source>
        <strain evidence="2 3">Z-2</strain>
    </source>
</reference>